<dbReference type="RefSeq" id="WP_138951294.1">
    <property type="nucleotide sequence ID" value="NZ_BTRJ01000001.1"/>
</dbReference>
<organism evidence="1 2">
    <name type="scientific">Stenotrophomonas sepilia</name>
    <dbReference type="NCBI Taxonomy" id="2860290"/>
    <lineage>
        <taxon>Bacteria</taxon>
        <taxon>Pseudomonadati</taxon>
        <taxon>Pseudomonadota</taxon>
        <taxon>Gammaproteobacteria</taxon>
        <taxon>Lysobacterales</taxon>
        <taxon>Lysobacteraceae</taxon>
        <taxon>Stenotrophomonas</taxon>
        <taxon>Stenotrophomonas maltophilia group</taxon>
    </lineage>
</organism>
<accession>A0ABQ6Q721</accession>
<evidence type="ECO:0000313" key="2">
    <source>
        <dbReference type="Proteomes" id="UP001306668"/>
    </source>
</evidence>
<evidence type="ECO:0008006" key="3">
    <source>
        <dbReference type="Google" id="ProtNLM"/>
    </source>
</evidence>
<protein>
    <recommendedName>
        <fullName evidence="3">Lipoprotein</fullName>
    </recommendedName>
</protein>
<reference evidence="2" key="1">
    <citation type="submission" date="2023-07" db="EMBL/GenBank/DDBJ databases">
        <title>Genome sequence of Stenotrophomonas sp. Alg010 isolated from Sargassum waste.</title>
        <authorList>
            <person name="Mohapatra"/>
            <person name="B.R."/>
        </authorList>
    </citation>
    <scope>NUCLEOTIDE SEQUENCE [LARGE SCALE GENOMIC DNA]</scope>
    <source>
        <strain evidence="2">Alg010</strain>
    </source>
</reference>
<evidence type="ECO:0000313" key="1">
    <source>
        <dbReference type="EMBL" id="GMR25993.1"/>
    </source>
</evidence>
<dbReference type="PROSITE" id="PS51257">
    <property type="entry name" value="PROKAR_LIPOPROTEIN"/>
    <property type="match status" value="1"/>
</dbReference>
<keyword evidence="2" id="KW-1185">Reference proteome</keyword>
<comment type="caution">
    <text evidence="1">The sequence shown here is derived from an EMBL/GenBank/DDBJ whole genome shotgun (WGS) entry which is preliminary data.</text>
</comment>
<dbReference type="Proteomes" id="UP001306668">
    <property type="component" value="Unassembled WGS sequence"/>
</dbReference>
<name>A0ABQ6Q721_9GAMM</name>
<dbReference type="EMBL" id="BTRJ01000001">
    <property type="protein sequence ID" value="GMR25993.1"/>
    <property type="molecule type" value="Genomic_DNA"/>
</dbReference>
<proteinExistence type="predicted"/>
<gene>
    <name evidence="1" type="ORF">STENOSP10_02120</name>
</gene>
<sequence length="202" mass="22000">MRVIVVLALALSISGCGMLPKKETPEQAVAASRFYPGKSIDQVRAASIEVLNLLAPGKMEFDAGAPGIAAKRTYGYVERRMGYQGTMTTFYNVNMTAVSWYTVALSEEAGGTRARFALQTRADDQASYWANPAVPAIHSSFRHDLPLDGRQGTADLKLFHDRVEHVLGLRPNWVSCGEVKEPGKVLELCDRSGISDVGPIRS</sequence>